<keyword evidence="1" id="KW-0378">Hydrolase</keyword>
<feature type="chain" id="PRO_5014268557" description="Peptidase S9 prolyl oligopeptidase catalytic domain-containing protein" evidence="2">
    <location>
        <begin position="19"/>
        <end position="982"/>
    </location>
</feature>
<dbReference type="PANTHER" id="PTHR42776">
    <property type="entry name" value="SERINE PEPTIDASE S9 FAMILY MEMBER"/>
    <property type="match status" value="1"/>
</dbReference>
<name>A0A1E5IUV9_SHECO</name>
<dbReference type="SUPFAM" id="SSF81901">
    <property type="entry name" value="HCP-like"/>
    <property type="match status" value="1"/>
</dbReference>
<reference evidence="5 6" key="1">
    <citation type="submission" date="2016-07" db="EMBL/GenBank/DDBJ databases">
        <title>Whole-genome of two Shewanella species isolated from a digestive organ of sea cucumber Apostichopus japonicus Selenka 1867.</title>
        <authorList>
            <person name="Hong H.-H."/>
            <person name="Choi H."/>
            <person name="Cheon S."/>
            <person name="Oh J.-S."/>
            <person name="Lee H.-G."/>
            <person name="Park C."/>
        </authorList>
    </citation>
    <scope>NUCLEOTIDE SEQUENCE [LARGE SCALE GENOMIC DNA]</scope>
    <source>
        <strain evidence="5 6">CSB03KR</strain>
    </source>
</reference>
<dbReference type="InterPro" id="IPR001375">
    <property type="entry name" value="Peptidase_S9_cat"/>
</dbReference>
<feature type="domain" description="Peptidase S9 prolyl oligopeptidase catalytic" evidence="3">
    <location>
        <begin position="419"/>
        <end position="625"/>
    </location>
</feature>
<feature type="signal peptide" evidence="2">
    <location>
        <begin position="1"/>
        <end position="18"/>
    </location>
</feature>
<dbReference type="SUPFAM" id="SSF82171">
    <property type="entry name" value="DPP6 N-terminal domain-like"/>
    <property type="match status" value="1"/>
</dbReference>
<dbReference type="InterPro" id="IPR029058">
    <property type="entry name" value="AB_hydrolase_fold"/>
</dbReference>
<dbReference type="STRING" id="23.BEL05_01305"/>
<dbReference type="InterPro" id="IPR006597">
    <property type="entry name" value="Sel1-like"/>
</dbReference>
<dbReference type="Gene3D" id="3.40.50.1820">
    <property type="entry name" value="alpha/beta hydrolase"/>
    <property type="match status" value="1"/>
</dbReference>
<dbReference type="GO" id="GO:0006508">
    <property type="term" value="P:proteolysis"/>
    <property type="evidence" value="ECO:0007669"/>
    <property type="project" value="InterPro"/>
</dbReference>
<dbReference type="Proteomes" id="UP000095230">
    <property type="component" value="Unassembled WGS sequence"/>
</dbReference>
<evidence type="ECO:0000256" key="1">
    <source>
        <dbReference type="ARBA" id="ARBA00022801"/>
    </source>
</evidence>
<dbReference type="RefSeq" id="WP_069671028.1">
    <property type="nucleotide sequence ID" value="NZ_MCBT01000024.1"/>
</dbReference>
<evidence type="ECO:0000313" key="5">
    <source>
        <dbReference type="EMBL" id="OEG74276.1"/>
    </source>
</evidence>
<evidence type="ECO:0000256" key="2">
    <source>
        <dbReference type="SAM" id="SignalP"/>
    </source>
</evidence>
<dbReference type="InterPro" id="IPR011990">
    <property type="entry name" value="TPR-like_helical_dom_sf"/>
</dbReference>
<evidence type="ECO:0000313" key="6">
    <source>
        <dbReference type="Proteomes" id="UP000095230"/>
    </source>
</evidence>
<evidence type="ECO:0000313" key="4">
    <source>
        <dbReference type="EMBL" id="OEG74260.1"/>
    </source>
</evidence>
<dbReference type="OrthoDB" id="4269629at2"/>
<evidence type="ECO:0000259" key="3">
    <source>
        <dbReference type="Pfam" id="PF00326"/>
    </source>
</evidence>
<comment type="caution">
    <text evidence="5">The sequence shown here is derived from an EMBL/GenBank/DDBJ whole genome shotgun (WGS) entry which is preliminary data.</text>
</comment>
<dbReference type="GO" id="GO:0004252">
    <property type="term" value="F:serine-type endopeptidase activity"/>
    <property type="evidence" value="ECO:0007669"/>
    <property type="project" value="TreeGrafter"/>
</dbReference>
<protein>
    <recommendedName>
        <fullName evidence="3">Peptidase S9 prolyl oligopeptidase catalytic domain-containing protein</fullName>
    </recommendedName>
</protein>
<sequence>MRALIALCLYCLAFYAQATPIPAKELFRSPAMSQVGFSPDNRYISALIVDEGKSYLSLIGVEDKIYQHVGAFDADEQLNEYVWIDNNTLYISYSHRGQARQVLALLSEKAGKIDAKMVSLPSDGYLVDPLIADPTHVLYAKNRYGNRPSNRLYKLTLDELINKKFNSAKFEEKKLKDVAVFAFDSIREELFAVTADIENMRGEVLYRSLNESRWKLLFEIDDSEVSFSPIGFIRDNTLAVLSNKNTDKVALYEFDIPSQTLGSVLYEHPKYDLVGAELDESGKAVKSVRYVENGHHVSHFFDNDINQIKSLFSSAFQGKETVISAHSNDAKQMLLFSYASDDPGSYYLFDVQSKKADLLTELYPDLIQHQLQPTEVFSVTNTAGVEVEAYLTLPDKQSGNGVLLVMPHGGPIGVRDFNYFNSEVQYFVSRGFAILRVNFRGSEGYGKQFLDSGKGEFGKAIEEDITAAVTQVRKQHKFNQMCAIGASYGGYSSLMLAIKHPDDYQCAVGGYGIYDLPLLFNANNFKVLEEYRESVSKVVGELSDELIKYSPVYLAEAIKSPVLLVAGKMDRIADFEHSMRMEYVLNKLGKEVETLYYEQTGHGQSSWYWQRHESAYVADYLKRTLVLGEYHQMQGVNDELVKQLGGDTVLIADGFHFDNRVENDRLLALKYYRESANMGEGRAAYNLGNLLVEQGLELKDNITIGAGVMAGVDDKENAQALINEGIEWGDKAVEFGYAGAGYWLGIVYELGELVEQDWGQSLKYFTAAAELEYDARARLRMAKAYCLAPAPIRDVQRCSELLSLSDLEKLPTDEQRNAVTSKSYKTLRWVLGDIFAKGDYNLDERTLLKNVVQQEYQASDVKVDLDDVEFGEVTYNNYRNRYQVTDDAKSFVGRDKLSLGAVFNVEFEHEGENVALIGKWIKQGASGKQQVFDSSFVYGDADAKSWDIRYTFDEDELFEGTLTLEISDLNNRLLASKTVELR</sequence>
<dbReference type="EMBL" id="MCBT01000024">
    <property type="protein sequence ID" value="OEG74260.1"/>
    <property type="molecule type" value="Genomic_DNA"/>
</dbReference>
<dbReference type="EMBL" id="MCBT01000024">
    <property type="protein sequence ID" value="OEG74276.1"/>
    <property type="molecule type" value="Genomic_DNA"/>
</dbReference>
<dbReference type="AlphaFoldDB" id="A0A1E5IUV9"/>
<accession>A0A1E5IUV9</accession>
<dbReference type="Gene3D" id="1.25.40.10">
    <property type="entry name" value="Tetratricopeptide repeat domain"/>
    <property type="match status" value="1"/>
</dbReference>
<dbReference type="Pfam" id="PF00326">
    <property type="entry name" value="Peptidase_S9"/>
    <property type="match status" value="1"/>
</dbReference>
<proteinExistence type="predicted"/>
<dbReference type="SUPFAM" id="SSF53474">
    <property type="entry name" value="alpha/beta-Hydrolases"/>
    <property type="match status" value="1"/>
</dbReference>
<dbReference type="PANTHER" id="PTHR42776:SF27">
    <property type="entry name" value="DIPEPTIDYL PEPTIDASE FAMILY MEMBER 6"/>
    <property type="match status" value="1"/>
</dbReference>
<organism evidence="5 6">
    <name type="scientific">Shewanella colwelliana</name>
    <name type="common">Alteromonas colwelliana</name>
    <dbReference type="NCBI Taxonomy" id="23"/>
    <lineage>
        <taxon>Bacteria</taxon>
        <taxon>Pseudomonadati</taxon>
        <taxon>Pseudomonadota</taxon>
        <taxon>Gammaproteobacteria</taxon>
        <taxon>Alteromonadales</taxon>
        <taxon>Shewanellaceae</taxon>
        <taxon>Shewanella</taxon>
    </lineage>
</organism>
<gene>
    <name evidence="4" type="ORF">BEL05_01305</name>
    <name evidence="5" type="ORF">BEL05_01390</name>
</gene>
<dbReference type="SMART" id="SM00671">
    <property type="entry name" value="SEL1"/>
    <property type="match status" value="1"/>
</dbReference>
<keyword evidence="2" id="KW-0732">Signal</keyword>